<accession>A0A914AAC8</accession>
<dbReference type="Proteomes" id="UP000887568">
    <property type="component" value="Unplaced"/>
</dbReference>
<feature type="coiled-coil region" evidence="1">
    <location>
        <begin position="481"/>
        <end position="530"/>
    </location>
</feature>
<name>A0A914AAC8_PATMI</name>
<evidence type="ECO:0000313" key="4">
    <source>
        <dbReference type="Proteomes" id="UP000887568"/>
    </source>
</evidence>
<keyword evidence="4" id="KW-1185">Reference proteome</keyword>
<dbReference type="OMA" id="TLNMEAQ"/>
<protein>
    <submittedName>
        <fullName evidence="3">Uncharacterized protein</fullName>
    </submittedName>
</protein>
<evidence type="ECO:0000313" key="3">
    <source>
        <dbReference type="EnsemblMetazoa" id="XP_038060810.1"/>
    </source>
</evidence>
<evidence type="ECO:0000256" key="2">
    <source>
        <dbReference type="SAM" id="MobiDB-lite"/>
    </source>
</evidence>
<dbReference type="GeneID" id="119731674"/>
<evidence type="ECO:0000256" key="1">
    <source>
        <dbReference type="SAM" id="Coils"/>
    </source>
</evidence>
<feature type="coiled-coil region" evidence="1">
    <location>
        <begin position="114"/>
        <end position="186"/>
    </location>
</feature>
<sequence>MKTMSSGKLAMPFDVGQKSKSRYETLATFGGDEGEEAKEYAAFLREQERKCGPEGFLDSRKYTHSFQVRGKVLESKSNKPKKPEDEEQPKPTQVGLLGTGAVPSKKPSQEGSKIDTVVDLLNRVEKDKDEYEKRMKVIEDHMWQHKQEERELKRSEGDIIKSQHMLRRTMKDFELAINRKKQAEAKKILENKQKEFLITTDHIHKKENLTKDRIEKVINKDQQIKDEDRKAFLTIGDLERKYRAKVSEIELRRAEVQKLSEEFTDRMKTKEEETFALNKELADIALTINMEAQKQRKMAVDTSKDGKTESKDKIKADNEMEAQFDTKLRRNMGKAGQFENNKRRLSLDLAQSNVNMLEKNRDGGRQLLDTRNRLQENNATQRKLQEAALTAKLDFTNRKIAQKLQSHEVRKQRRLQHITALKKKEHEKELKDWEERFDKKQYESTRRGYEDTLKHAVRTVTKQEEIEHDLSNKVRTSEYARKQREQQCKRLQQQLAEMRRKNDQRIKQQMIEYYQKEKELEQKLLREQSELYKSHVNREEGYISLQQHRMMMKEDRIILDGTAKEHERLRKIGEKTELLNSYP</sequence>
<proteinExistence type="predicted"/>
<dbReference type="OrthoDB" id="10070555at2759"/>
<dbReference type="RefSeq" id="XP_038060810.1">
    <property type="nucleotide sequence ID" value="XM_038204882.1"/>
</dbReference>
<keyword evidence="1" id="KW-0175">Coiled coil</keyword>
<dbReference type="EnsemblMetazoa" id="XM_038204882.1">
    <property type="protein sequence ID" value="XP_038060810.1"/>
    <property type="gene ID" value="LOC119731674"/>
</dbReference>
<feature type="compositionally biased region" description="Basic and acidic residues" evidence="2">
    <location>
        <begin position="71"/>
        <end position="84"/>
    </location>
</feature>
<feature type="region of interest" description="Disordered" evidence="2">
    <location>
        <begin position="68"/>
        <end position="113"/>
    </location>
</feature>
<dbReference type="AlphaFoldDB" id="A0A914AAC8"/>
<reference evidence="3" key="1">
    <citation type="submission" date="2022-11" db="UniProtKB">
        <authorList>
            <consortium name="EnsemblMetazoa"/>
        </authorList>
    </citation>
    <scope>IDENTIFICATION</scope>
</reference>
<organism evidence="3 4">
    <name type="scientific">Patiria miniata</name>
    <name type="common">Bat star</name>
    <name type="synonym">Asterina miniata</name>
    <dbReference type="NCBI Taxonomy" id="46514"/>
    <lineage>
        <taxon>Eukaryota</taxon>
        <taxon>Metazoa</taxon>
        <taxon>Echinodermata</taxon>
        <taxon>Eleutherozoa</taxon>
        <taxon>Asterozoa</taxon>
        <taxon>Asteroidea</taxon>
        <taxon>Valvatacea</taxon>
        <taxon>Valvatida</taxon>
        <taxon>Asterinidae</taxon>
        <taxon>Patiria</taxon>
    </lineage>
</organism>